<dbReference type="InParanoid" id="A0A3Q7EBP4"/>
<reference evidence="2" key="2">
    <citation type="submission" date="2019-01" db="UniProtKB">
        <authorList>
            <consortium name="EnsemblPlants"/>
        </authorList>
    </citation>
    <scope>IDENTIFICATION</scope>
    <source>
        <strain evidence="2">cv. Heinz 1706</strain>
    </source>
</reference>
<dbReference type="EnsemblPlants" id="Solyc01g013960.2.1">
    <property type="protein sequence ID" value="Solyc01g013960.2.1.1"/>
    <property type="gene ID" value="Solyc01g013960.2"/>
</dbReference>
<accession>A0A3Q7EBP4</accession>
<reference evidence="2" key="1">
    <citation type="journal article" date="2012" name="Nature">
        <title>The tomato genome sequence provides insights into fleshy fruit evolution.</title>
        <authorList>
            <consortium name="Tomato Genome Consortium"/>
        </authorList>
    </citation>
    <scope>NUCLEOTIDE SEQUENCE [LARGE SCALE GENOMIC DNA]</scope>
    <source>
        <strain evidence="2">cv. Heinz 1706</strain>
    </source>
</reference>
<keyword evidence="3" id="KW-1185">Reference proteome</keyword>
<evidence type="ECO:0000256" key="1">
    <source>
        <dbReference type="SAM" id="Phobius"/>
    </source>
</evidence>
<dbReference type="AlphaFoldDB" id="A0A3Q7EBP4"/>
<keyword evidence="1" id="KW-0812">Transmembrane</keyword>
<name>A0A3Q7EBP4_SOLLC</name>
<evidence type="ECO:0000313" key="3">
    <source>
        <dbReference type="Proteomes" id="UP000004994"/>
    </source>
</evidence>
<evidence type="ECO:0000313" key="2">
    <source>
        <dbReference type="EnsemblPlants" id="Solyc01g013960.2.1.1"/>
    </source>
</evidence>
<dbReference type="Proteomes" id="UP000004994">
    <property type="component" value="Chromosome 1"/>
</dbReference>
<organism evidence="2">
    <name type="scientific">Solanum lycopersicum</name>
    <name type="common">Tomato</name>
    <name type="synonym">Lycopersicon esculentum</name>
    <dbReference type="NCBI Taxonomy" id="4081"/>
    <lineage>
        <taxon>Eukaryota</taxon>
        <taxon>Viridiplantae</taxon>
        <taxon>Streptophyta</taxon>
        <taxon>Embryophyta</taxon>
        <taxon>Tracheophyta</taxon>
        <taxon>Spermatophyta</taxon>
        <taxon>Magnoliopsida</taxon>
        <taxon>eudicotyledons</taxon>
        <taxon>Gunneridae</taxon>
        <taxon>Pentapetalae</taxon>
        <taxon>asterids</taxon>
        <taxon>lamiids</taxon>
        <taxon>Solanales</taxon>
        <taxon>Solanaceae</taxon>
        <taxon>Solanoideae</taxon>
        <taxon>Solaneae</taxon>
        <taxon>Solanum</taxon>
        <taxon>Solanum subgen. Lycopersicon</taxon>
    </lineage>
</organism>
<dbReference type="PaxDb" id="4081-Solyc01g013960.1.1"/>
<protein>
    <submittedName>
        <fullName evidence="2">Uncharacterized protein</fullName>
    </submittedName>
</protein>
<proteinExistence type="predicted"/>
<sequence length="45" mass="4985">MGELSVMDLSNNILSRIITITFSIGNQLGVINFTGKSKRGKFRNL</sequence>
<keyword evidence="1" id="KW-0472">Membrane</keyword>
<dbReference type="Gramene" id="Solyc01g013960.2.1">
    <property type="protein sequence ID" value="Solyc01g013960.2.1.1"/>
    <property type="gene ID" value="Solyc01g013960.2"/>
</dbReference>
<keyword evidence="1" id="KW-1133">Transmembrane helix</keyword>
<feature type="transmembrane region" description="Helical" evidence="1">
    <location>
        <begin position="13"/>
        <end position="33"/>
    </location>
</feature>